<dbReference type="GeneID" id="302996038"/>
<protein>
    <submittedName>
        <fullName evidence="1">Uncharacterized protein</fullName>
    </submittedName>
</protein>
<evidence type="ECO:0000313" key="2">
    <source>
        <dbReference type="Proteomes" id="UP000297872"/>
    </source>
</evidence>
<evidence type="ECO:0000313" key="1">
    <source>
        <dbReference type="EMBL" id="TFH77816.1"/>
    </source>
</evidence>
<reference evidence="1 2" key="1">
    <citation type="submission" date="2019-02" db="EMBL/GenBank/DDBJ databases">
        <title>Draft Genome Sequence of the Prevotella sp. BCRC 81118, Isolated from Human Feces.</title>
        <authorList>
            <person name="Huang C.-H."/>
        </authorList>
    </citation>
    <scope>NUCLEOTIDE SEQUENCE [LARGE SCALE GENOMIC DNA]</scope>
    <source>
        <strain evidence="1 2">BCRC 81118</strain>
    </source>
</reference>
<dbReference type="Proteomes" id="UP000297872">
    <property type="component" value="Unassembled WGS sequence"/>
</dbReference>
<name>A0A4Y8V9R0_9BACT</name>
<organism evidence="1 2">
    <name type="scientific">Segatella hominis</name>
    <dbReference type="NCBI Taxonomy" id="2518605"/>
    <lineage>
        <taxon>Bacteria</taxon>
        <taxon>Pseudomonadati</taxon>
        <taxon>Bacteroidota</taxon>
        <taxon>Bacteroidia</taxon>
        <taxon>Bacteroidales</taxon>
        <taxon>Prevotellaceae</taxon>
        <taxon>Segatella</taxon>
    </lineage>
</organism>
<dbReference type="RefSeq" id="WP_134844038.1">
    <property type="nucleotide sequence ID" value="NZ_SGVY01000036.1"/>
</dbReference>
<sequence>MEQILREMIEKMAGRKMVVPRDFVWLSEKVEERTQQRVSASTLRRFWGYVSEGVSASKFTKNVLANFLGYADFEEFGLSQGTGERQSQMVMGKEISCDDLYEGQMLKLSWLPDRTCIIRYQGNGSFRVLSSENTRLTKDDTFECHHFINHEPAYLHAWKHGVDKPVTYAIGKKNGIIVEHYLED</sequence>
<proteinExistence type="predicted"/>
<gene>
    <name evidence="1" type="ORF">EXN75_12195</name>
</gene>
<accession>A0A4Y8V9R0</accession>
<comment type="caution">
    <text evidence="1">The sequence shown here is derived from an EMBL/GenBank/DDBJ whole genome shotgun (WGS) entry which is preliminary data.</text>
</comment>
<dbReference type="EMBL" id="SGVY01000036">
    <property type="protein sequence ID" value="TFH77816.1"/>
    <property type="molecule type" value="Genomic_DNA"/>
</dbReference>
<dbReference type="OrthoDB" id="639802at2"/>
<dbReference type="AlphaFoldDB" id="A0A4Y8V9R0"/>
<keyword evidence="2" id="KW-1185">Reference proteome</keyword>